<dbReference type="Proteomes" id="UP000255286">
    <property type="component" value="Unassembled WGS sequence"/>
</dbReference>
<evidence type="ECO:0000313" key="2">
    <source>
        <dbReference type="EMBL" id="CAB5597223.1"/>
    </source>
</evidence>
<dbReference type="RefSeq" id="WP_233471409.1">
    <property type="nucleotide sequence ID" value="NZ_CAHPRB010000015.1"/>
</dbReference>
<accession>A0A9Q7ZRT1</accession>
<keyword evidence="5" id="KW-1185">Reference proteome</keyword>
<dbReference type="EMBL" id="CAHPRB010000015">
    <property type="protein sequence ID" value="CAB5597223.1"/>
    <property type="molecule type" value="Genomic_DNA"/>
</dbReference>
<evidence type="ECO:0000256" key="1">
    <source>
        <dbReference type="SAM" id="Phobius"/>
    </source>
</evidence>
<protein>
    <submittedName>
        <fullName evidence="3">Uncharacterized protein</fullName>
    </submittedName>
</protein>
<gene>
    <name evidence="2" type="ORF">GHA_03945</name>
    <name evidence="3" type="ORF">NCTC8782_03999</name>
</gene>
<keyword evidence="1" id="KW-1133">Transmembrane helix</keyword>
<organism evidence="3 4">
    <name type="scientific">Citrobacter youngae</name>
    <dbReference type="NCBI Taxonomy" id="133448"/>
    <lineage>
        <taxon>Bacteria</taxon>
        <taxon>Pseudomonadati</taxon>
        <taxon>Pseudomonadota</taxon>
        <taxon>Gammaproteobacteria</taxon>
        <taxon>Enterobacterales</taxon>
        <taxon>Enterobacteriaceae</taxon>
        <taxon>Citrobacter</taxon>
        <taxon>Citrobacter freundii complex</taxon>
    </lineage>
</organism>
<proteinExistence type="predicted"/>
<name>A0A9Q7ZRT1_9ENTR</name>
<dbReference type="EMBL" id="UIGT01000001">
    <property type="protein sequence ID" value="SUX81374.1"/>
    <property type="molecule type" value="Genomic_DNA"/>
</dbReference>
<evidence type="ECO:0000313" key="3">
    <source>
        <dbReference type="EMBL" id="SUX81374.1"/>
    </source>
</evidence>
<reference evidence="2" key="2">
    <citation type="submission" date="2020-05" db="EMBL/GenBank/DDBJ databases">
        <authorList>
            <person name="Delgado-Blas J."/>
        </authorList>
    </citation>
    <scope>NUCLEOTIDE SEQUENCE</scope>
    <source>
        <strain evidence="2">BB1468</strain>
    </source>
</reference>
<feature type="transmembrane region" description="Helical" evidence="1">
    <location>
        <begin position="6"/>
        <end position="23"/>
    </location>
</feature>
<evidence type="ECO:0000313" key="5">
    <source>
        <dbReference type="Proteomes" id="UP000835792"/>
    </source>
</evidence>
<keyword evidence="1" id="KW-0472">Membrane</keyword>
<reference evidence="3 4" key="1">
    <citation type="submission" date="2018-06" db="EMBL/GenBank/DDBJ databases">
        <authorList>
            <consortium name="Pathogen Informatics"/>
            <person name="Doyle S."/>
        </authorList>
    </citation>
    <scope>NUCLEOTIDE SEQUENCE [LARGE SCALE GENOMIC DNA]</scope>
    <source>
        <strain evidence="3 4">NCTC8782</strain>
    </source>
</reference>
<dbReference type="AlphaFoldDB" id="A0A9Q7ZRT1"/>
<evidence type="ECO:0000313" key="4">
    <source>
        <dbReference type="Proteomes" id="UP000255286"/>
    </source>
</evidence>
<dbReference type="Proteomes" id="UP000835792">
    <property type="component" value="Unassembled WGS sequence"/>
</dbReference>
<comment type="caution">
    <text evidence="3">The sequence shown here is derived from an EMBL/GenBank/DDBJ whole genome shotgun (WGS) entry which is preliminary data.</text>
</comment>
<sequence length="127" mass="14671">MVTDAVLLTGLYRGIFIATNVFLRRKDMIDLAYYVNAIKSGKEVICIQESCECDDLAEVETITMEWRHDSGVVIRCTHELEATQHPNDVCPECWICWEVIDAAGQEIRPMKKNFYNVCQESFWLSMN</sequence>
<keyword evidence="1" id="KW-0812">Transmembrane</keyword>